<feature type="compositionally biased region" description="Low complexity" evidence="1">
    <location>
        <begin position="417"/>
        <end position="444"/>
    </location>
</feature>
<feature type="transmembrane region" description="Helical" evidence="2">
    <location>
        <begin position="298"/>
        <end position="317"/>
    </location>
</feature>
<keyword evidence="2" id="KW-0812">Transmembrane</keyword>
<evidence type="ECO:0000256" key="2">
    <source>
        <dbReference type="SAM" id="Phobius"/>
    </source>
</evidence>
<evidence type="ECO:0000313" key="3">
    <source>
        <dbReference type="EMBL" id="KAL3419695.1"/>
    </source>
</evidence>
<feature type="region of interest" description="Disordered" evidence="1">
    <location>
        <begin position="370"/>
        <end position="486"/>
    </location>
</feature>
<dbReference type="EMBL" id="JBFCZG010000007">
    <property type="protein sequence ID" value="KAL3419695.1"/>
    <property type="molecule type" value="Genomic_DNA"/>
</dbReference>
<keyword evidence="4" id="KW-1185">Reference proteome</keyword>
<dbReference type="Proteomes" id="UP001629113">
    <property type="component" value="Unassembled WGS sequence"/>
</dbReference>
<name>A0ABR4P8Q4_9HELO</name>
<keyword evidence="2" id="KW-1133">Transmembrane helix</keyword>
<feature type="compositionally biased region" description="Low complexity" evidence="1">
    <location>
        <begin position="374"/>
        <end position="406"/>
    </location>
</feature>
<proteinExistence type="predicted"/>
<gene>
    <name evidence="3" type="ORF">PVAG01_08193</name>
</gene>
<feature type="transmembrane region" description="Helical" evidence="2">
    <location>
        <begin position="329"/>
        <end position="351"/>
    </location>
</feature>
<feature type="compositionally biased region" description="Polar residues" evidence="1">
    <location>
        <begin position="470"/>
        <end position="479"/>
    </location>
</feature>
<evidence type="ECO:0008006" key="5">
    <source>
        <dbReference type="Google" id="ProtNLM"/>
    </source>
</evidence>
<keyword evidence="2" id="KW-0472">Membrane</keyword>
<dbReference type="Pfam" id="PF10361">
    <property type="entry name" value="DUF2434"/>
    <property type="match status" value="1"/>
</dbReference>
<dbReference type="InterPro" id="IPR018830">
    <property type="entry name" value="DUF2434"/>
</dbReference>
<feature type="transmembrane region" description="Helical" evidence="2">
    <location>
        <begin position="152"/>
        <end position="175"/>
    </location>
</feature>
<organism evidence="3 4">
    <name type="scientific">Phlyctema vagabunda</name>
    <dbReference type="NCBI Taxonomy" id="108571"/>
    <lineage>
        <taxon>Eukaryota</taxon>
        <taxon>Fungi</taxon>
        <taxon>Dikarya</taxon>
        <taxon>Ascomycota</taxon>
        <taxon>Pezizomycotina</taxon>
        <taxon>Leotiomycetes</taxon>
        <taxon>Helotiales</taxon>
        <taxon>Dermateaceae</taxon>
        <taxon>Phlyctema</taxon>
    </lineage>
</organism>
<protein>
    <recommendedName>
        <fullName evidence="5">Pheromone receptor</fullName>
    </recommendedName>
</protein>
<feature type="transmembrane region" description="Helical" evidence="2">
    <location>
        <begin position="213"/>
        <end position="237"/>
    </location>
</feature>
<feature type="transmembrane region" description="Helical" evidence="2">
    <location>
        <begin position="89"/>
        <end position="107"/>
    </location>
</feature>
<accession>A0ABR4P8Q4</accession>
<reference evidence="3 4" key="1">
    <citation type="submission" date="2024-06" db="EMBL/GenBank/DDBJ databases">
        <title>Complete genome of Phlyctema vagabunda strain 19-DSS-EL-015.</title>
        <authorList>
            <person name="Fiorenzani C."/>
        </authorList>
    </citation>
    <scope>NUCLEOTIDE SEQUENCE [LARGE SCALE GENOMIC DNA]</scope>
    <source>
        <strain evidence="3 4">19-DSS-EL-015</strain>
    </source>
</reference>
<feature type="transmembrane region" description="Helical" evidence="2">
    <location>
        <begin position="128"/>
        <end position="146"/>
    </location>
</feature>
<evidence type="ECO:0000313" key="4">
    <source>
        <dbReference type="Proteomes" id="UP001629113"/>
    </source>
</evidence>
<evidence type="ECO:0000256" key="1">
    <source>
        <dbReference type="SAM" id="MobiDB-lite"/>
    </source>
</evidence>
<sequence length="486" mass="54582">MSHISIRDVQPFPPGDNSSDTIIAGEHLNLDTLRHFNYQYYSNRTFSNHSHCYLAFLPNAPDYLDGNGRFYGNATDCFQRHSIWDLERGVLDVISILTFFLAFVVICTNISRCAKDPRPTQCERHHRYWLAVCVVFGSLFIAALYWTDFHYLATLSVVFLGVAWYFILIVVTILVRQRAQISAARTLLKRDLAFLRDQILNFNDVPEPPRERLAMFILFVVYTTIILLVTIMPWAKIPKQHSAELVKSFAGPVATRAKLKAAAFMLLIPWFLIFFTLKPDSQPALVSRLSNMSRSTQIEAGGILLPIVYTILSTFMWRFSPFNSKVNAATFHVLGVIPLFLVLVLIAVSGLKDGQYKKLYDRYGHVPTLLTDLNNRNRNNPNQNNQNNQPTPGNQGTQGNQSSHNNNDTDIEQGLRNSQSNNNNNGSGSNSGANNNQNKQNSNNHPQHDNLGEPSNRNAGKSAENHQPGRASNENSAAGPSSGHHE</sequence>
<feature type="transmembrane region" description="Helical" evidence="2">
    <location>
        <begin position="257"/>
        <end position="277"/>
    </location>
</feature>
<comment type="caution">
    <text evidence="3">The sequence shown here is derived from an EMBL/GenBank/DDBJ whole genome shotgun (WGS) entry which is preliminary data.</text>
</comment>